<evidence type="ECO:0000313" key="7">
    <source>
        <dbReference type="EMBL" id="APW61704.1"/>
    </source>
</evidence>
<dbReference type="CDD" id="cd02440">
    <property type="entry name" value="AdoMet_MTases"/>
    <property type="match status" value="1"/>
</dbReference>
<dbReference type="InterPro" id="IPR029063">
    <property type="entry name" value="SAM-dependent_MTases_sf"/>
</dbReference>
<dbReference type="GO" id="GO:0046983">
    <property type="term" value="F:protein dimerization activity"/>
    <property type="evidence" value="ECO:0007669"/>
    <property type="project" value="InterPro"/>
</dbReference>
<evidence type="ECO:0000256" key="4">
    <source>
        <dbReference type="PIRSR" id="PIRSR005739-1"/>
    </source>
</evidence>
<dbReference type="Pfam" id="PF08100">
    <property type="entry name" value="Dimerisation"/>
    <property type="match status" value="1"/>
</dbReference>
<evidence type="ECO:0000256" key="3">
    <source>
        <dbReference type="ARBA" id="ARBA00022691"/>
    </source>
</evidence>
<evidence type="ECO:0000259" key="6">
    <source>
        <dbReference type="Pfam" id="PF08100"/>
    </source>
</evidence>
<sequence length="339" mass="35858">MPEPAPLASLLALQNLILGKWVSQAVSVAAKLGIADLLKDGSRPCDELARAAEVDATALYRLLRALASVGVFTEEADRRFALTPMAELLRSDVRGSLRAVATMTGEEWTWRPWGELHRSVKTGERAFDGIFGMPPFAYLAANPGAAAVFDEAMTGWSVQNSLAVAAAYDFSGIGALMDVGGGHGYLLATILKANPALRGVLFETAEVSEGAKARFAAEGLADRCQVASGDFFAAVPAGADACILKSVIHDWDDSHATTILRNCRQAVGPGGRVLLAEMVVPPGNDPHVAKLLDLEMLIMVGGHERTEVQFRDLLAGAGLRLTRIVPTASPTCVIEAVVD</sequence>
<dbReference type="Gene3D" id="1.10.287.1350">
    <property type="match status" value="1"/>
</dbReference>
<dbReference type="GO" id="GO:0032259">
    <property type="term" value="P:methylation"/>
    <property type="evidence" value="ECO:0007669"/>
    <property type="project" value="UniProtKB-KW"/>
</dbReference>
<name>A0A1U7CRY2_9BACT</name>
<keyword evidence="2 7" id="KW-0808">Transferase</keyword>
<dbReference type="Pfam" id="PF00891">
    <property type="entry name" value="Methyltransf_2"/>
    <property type="match status" value="1"/>
</dbReference>
<proteinExistence type="predicted"/>
<dbReference type="PIRSF" id="PIRSF005739">
    <property type="entry name" value="O-mtase"/>
    <property type="match status" value="1"/>
</dbReference>
<dbReference type="SUPFAM" id="SSF46785">
    <property type="entry name" value="Winged helix' DNA-binding domain"/>
    <property type="match status" value="1"/>
</dbReference>
<dbReference type="InterPro" id="IPR036390">
    <property type="entry name" value="WH_DNA-bd_sf"/>
</dbReference>
<dbReference type="Gene3D" id="3.40.50.150">
    <property type="entry name" value="Vaccinia Virus protein VP39"/>
    <property type="match status" value="1"/>
</dbReference>
<evidence type="ECO:0000313" key="8">
    <source>
        <dbReference type="Proteomes" id="UP000186309"/>
    </source>
</evidence>
<keyword evidence="8" id="KW-1185">Reference proteome</keyword>
<dbReference type="PROSITE" id="PS51683">
    <property type="entry name" value="SAM_OMT_II"/>
    <property type="match status" value="1"/>
</dbReference>
<dbReference type="InterPro" id="IPR001077">
    <property type="entry name" value="COMT_C"/>
</dbReference>
<evidence type="ECO:0000256" key="1">
    <source>
        <dbReference type="ARBA" id="ARBA00022603"/>
    </source>
</evidence>
<feature type="domain" description="O-methyltransferase C-terminal" evidence="5">
    <location>
        <begin position="113"/>
        <end position="319"/>
    </location>
</feature>
<dbReference type="EMBL" id="CP019082">
    <property type="protein sequence ID" value="APW61704.1"/>
    <property type="molecule type" value="Genomic_DNA"/>
</dbReference>
<dbReference type="AlphaFoldDB" id="A0A1U7CRY2"/>
<protein>
    <submittedName>
        <fullName evidence="7">Multifunctional cyclase-dehydratase-3-O-methyl transferase TcmN</fullName>
        <ecNumber evidence="7">2.1.1.-</ecNumber>
    </submittedName>
</protein>
<dbReference type="RefSeq" id="WP_076347266.1">
    <property type="nucleotide sequence ID" value="NZ_CP019082.1"/>
</dbReference>
<organism evidence="7 8">
    <name type="scientific">Paludisphaera borealis</name>
    <dbReference type="NCBI Taxonomy" id="1387353"/>
    <lineage>
        <taxon>Bacteria</taxon>
        <taxon>Pseudomonadati</taxon>
        <taxon>Planctomycetota</taxon>
        <taxon>Planctomycetia</taxon>
        <taxon>Isosphaerales</taxon>
        <taxon>Isosphaeraceae</taxon>
        <taxon>Paludisphaera</taxon>
    </lineage>
</organism>
<dbReference type="InterPro" id="IPR012967">
    <property type="entry name" value="COMT_dimerisation"/>
</dbReference>
<dbReference type="InterPro" id="IPR016461">
    <property type="entry name" value="COMT-like"/>
</dbReference>
<dbReference type="OrthoDB" id="7418600at2"/>
<dbReference type="PANTHER" id="PTHR43712:SF2">
    <property type="entry name" value="O-METHYLTRANSFERASE CICE"/>
    <property type="match status" value="1"/>
</dbReference>
<dbReference type="InterPro" id="IPR036388">
    <property type="entry name" value="WH-like_DNA-bd_sf"/>
</dbReference>
<dbReference type="PANTHER" id="PTHR43712">
    <property type="entry name" value="PUTATIVE (AFU_ORTHOLOGUE AFUA_4G14580)-RELATED"/>
    <property type="match status" value="1"/>
</dbReference>
<dbReference type="SUPFAM" id="SSF53335">
    <property type="entry name" value="S-adenosyl-L-methionine-dependent methyltransferases"/>
    <property type="match status" value="1"/>
</dbReference>
<dbReference type="Gene3D" id="1.10.10.10">
    <property type="entry name" value="Winged helix-like DNA-binding domain superfamily/Winged helix DNA-binding domain"/>
    <property type="match status" value="1"/>
</dbReference>
<dbReference type="EC" id="2.1.1.-" evidence="7"/>
<evidence type="ECO:0000259" key="5">
    <source>
        <dbReference type="Pfam" id="PF00891"/>
    </source>
</evidence>
<gene>
    <name evidence="7" type="primary">tcmN</name>
    <name evidence="7" type="ORF">BSF38_03231</name>
</gene>
<reference evidence="8" key="1">
    <citation type="submission" date="2016-12" db="EMBL/GenBank/DDBJ databases">
        <title>Comparative genomics of four Isosphaeraceae planctomycetes: a common pool of plasmids and glycoside hydrolase genes.</title>
        <authorList>
            <person name="Ivanova A."/>
        </authorList>
    </citation>
    <scope>NUCLEOTIDE SEQUENCE [LARGE SCALE GENOMIC DNA]</scope>
    <source>
        <strain evidence="8">PX4</strain>
    </source>
</reference>
<dbReference type="KEGG" id="pbor:BSF38_03231"/>
<keyword evidence="3" id="KW-0949">S-adenosyl-L-methionine</keyword>
<dbReference type="GO" id="GO:0008171">
    <property type="term" value="F:O-methyltransferase activity"/>
    <property type="evidence" value="ECO:0007669"/>
    <property type="project" value="InterPro"/>
</dbReference>
<feature type="active site" description="Proton acceptor" evidence="4">
    <location>
        <position position="249"/>
    </location>
</feature>
<accession>A0A1U7CRY2</accession>
<feature type="domain" description="O-methyltransferase dimerisation" evidence="6">
    <location>
        <begin position="15"/>
        <end position="89"/>
    </location>
</feature>
<keyword evidence="1 7" id="KW-0489">Methyltransferase</keyword>
<dbReference type="Proteomes" id="UP000186309">
    <property type="component" value="Chromosome"/>
</dbReference>
<evidence type="ECO:0000256" key="2">
    <source>
        <dbReference type="ARBA" id="ARBA00022679"/>
    </source>
</evidence>